<dbReference type="EMBL" id="JBHUEH010000032">
    <property type="protein sequence ID" value="MFD1888065.1"/>
    <property type="molecule type" value="Genomic_DNA"/>
</dbReference>
<gene>
    <name evidence="2" type="ORF">ACFSC9_21510</name>
</gene>
<evidence type="ECO:0000259" key="1">
    <source>
        <dbReference type="PROSITE" id="PS50851"/>
    </source>
</evidence>
<dbReference type="InterPro" id="IPR039315">
    <property type="entry name" value="CheW"/>
</dbReference>
<dbReference type="InterPro" id="IPR036061">
    <property type="entry name" value="CheW-like_dom_sf"/>
</dbReference>
<proteinExistence type="predicted"/>
<dbReference type="CDD" id="cd00588">
    <property type="entry name" value="CheW_like"/>
    <property type="match status" value="1"/>
</dbReference>
<accession>A0ABW4RPV7</accession>
<dbReference type="Gene3D" id="2.40.50.180">
    <property type="entry name" value="CheA-289, Domain 4"/>
    <property type="match status" value="1"/>
</dbReference>
<dbReference type="RefSeq" id="WP_347323666.1">
    <property type="nucleotide sequence ID" value="NZ_JBCGUH010000002.1"/>
</dbReference>
<comment type="caution">
    <text evidence="2">The sequence shown here is derived from an EMBL/GenBank/DDBJ whole genome shotgun (WGS) entry which is preliminary data.</text>
</comment>
<dbReference type="Pfam" id="PF01584">
    <property type="entry name" value="CheW"/>
    <property type="match status" value="1"/>
</dbReference>
<dbReference type="PANTHER" id="PTHR22617:SF23">
    <property type="entry name" value="CHEMOTAXIS PROTEIN CHEW"/>
    <property type="match status" value="1"/>
</dbReference>
<evidence type="ECO:0000313" key="2">
    <source>
        <dbReference type="EMBL" id="MFD1888065.1"/>
    </source>
</evidence>
<reference evidence="3" key="1">
    <citation type="journal article" date="2019" name="Int. J. Syst. Evol. Microbiol.">
        <title>The Global Catalogue of Microorganisms (GCM) 10K type strain sequencing project: providing services to taxonomists for standard genome sequencing and annotation.</title>
        <authorList>
            <consortium name="The Broad Institute Genomics Platform"/>
            <consortium name="The Broad Institute Genome Sequencing Center for Infectious Disease"/>
            <person name="Wu L."/>
            <person name="Ma J."/>
        </authorList>
    </citation>
    <scope>NUCLEOTIDE SEQUENCE [LARGE SCALE GENOMIC DNA]</scope>
    <source>
        <strain evidence="3">CCUG 54950</strain>
    </source>
</reference>
<organism evidence="2 3">
    <name type="scientific">Paenibacillus wenxiniae</name>
    <dbReference type="NCBI Taxonomy" id="1636843"/>
    <lineage>
        <taxon>Bacteria</taxon>
        <taxon>Bacillati</taxon>
        <taxon>Bacillota</taxon>
        <taxon>Bacilli</taxon>
        <taxon>Bacillales</taxon>
        <taxon>Paenibacillaceae</taxon>
        <taxon>Paenibacillus</taxon>
    </lineage>
</organism>
<dbReference type="SMART" id="SM00260">
    <property type="entry name" value="CheW"/>
    <property type="match status" value="1"/>
</dbReference>
<sequence length="141" mass="15939">MKMELIVFYVAKQPYAISFSEIEEIQTAKKGTPLPFADEWHEGLITIRGSLYPLVNLRKLLAVSFDGPQETDKMILLSRARVALLVDELDNTAIIDESELRENPEVNSRDILPNAFELSDGRIVPIVNVETLLAYTRSSYV</sequence>
<dbReference type="SUPFAM" id="SSF50341">
    <property type="entry name" value="CheW-like"/>
    <property type="match status" value="1"/>
</dbReference>
<name>A0ABW4RPV7_9BACL</name>
<dbReference type="PROSITE" id="PS50851">
    <property type="entry name" value="CHEW"/>
    <property type="match status" value="1"/>
</dbReference>
<feature type="domain" description="CheW-like" evidence="1">
    <location>
        <begin position="2"/>
        <end position="138"/>
    </location>
</feature>
<dbReference type="PANTHER" id="PTHR22617">
    <property type="entry name" value="CHEMOTAXIS SENSOR HISTIDINE KINASE-RELATED"/>
    <property type="match status" value="1"/>
</dbReference>
<dbReference type="InterPro" id="IPR002545">
    <property type="entry name" value="CheW-lke_dom"/>
</dbReference>
<dbReference type="Proteomes" id="UP001597233">
    <property type="component" value="Unassembled WGS sequence"/>
</dbReference>
<keyword evidence="3" id="KW-1185">Reference proteome</keyword>
<protein>
    <submittedName>
        <fullName evidence="2">Chemotaxis protein CheW</fullName>
    </submittedName>
</protein>
<evidence type="ECO:0000313" key="3">
    <source>
        <dbReference type="Proteomes" id="UP001597233"/>
    </source>
</evidence>
<dbReference type="Gene3D" id="2.30.30.40">
    <property type="entry name" value="SH3 Domains"/>
    <property type="match status" value="1"/>
</dbReference>